<dbReference type="GO" id="GO:0016887">
    <property type="term" value="F:ATP hydrolysis activity"/>
    <property type="evidence" value="ECO:0007669"/>
    <property type="project" value="UniProtKB-UniRule"/>
</dbReference>
<dbReference type="HAMAP" id="MF_01973">
    <property type="entry name" value="lon_bact"/>
    <property type="match status" value="1"/>
</dbReference>
<dbReference type="FunFam" id="3.40.50.300:FF:000021">
    <property type="entry name" value="Lon protease homolog"/>
    <property type="match status" value="1"/>
</dbReference>
<dbReference type="FunFam" id="1.20.58.1480:FF:000002">
    <property type="entry name" value="Lon protease homolog, mitochondrial"/>
    <property type="match status" value="1"/>
</dbReference>
<dbReference type="Pfam" id="PF00004">
    <property type="entry name" value="AAA"/>
    <property type="match status" value="1"/>
</dbReference>
<evidence type="ECO:0000256" key="8">
    <source>
        <dbReference type="ARBA" id="ARBA00023016"/>
    </source>
</evidence>
<dbReference type="InterPro" id="IPR046336">
    <property type="entry name" value="Lon_prtase_N_sf"/>
</dbReference>
<feature type="domain" description="Lon proteolytic" evidence="17">
    <location>
        <begin position="636"/>
        <end position="817"/>
    </location>
</feature>
<dbReference type="InterPro" id="IPR027543">
    <property type="entry name" value="Lon_bac"/>
</dbReference>
<evidence type="ECO:0000256" key="9">
    <source>
        <dbReference type="ARBA" id="ARBA00050665"/>
    </source>
</evidence>
<dbReference type="Pfam" id="PF22667">
    <property type="entry name" value="Lon_lid"/>
    <property type="match status" value="1"/>
</dbReference>
<dbReference type="Gene3D" id="2.30.130.40">
    <property type="entry name" value="LON domain-like"/>
    <property type="match status" value="1"/>
</dbReference>
<dbReference type="InterPro" id="IPR008268">
    <property type="entry name" value="Peptidase_S16_AS"/>
</dbReference>
<dbReference type="GO" id="GO:0005524">
    <property type="term" value="F:ATP binding"/>
    <property type="evidence" value="ECO:0007669"/>
    <property type="project" value="UniProtKB-UniRule"/>
</dbReference>
<comment type="caution">
    <text evidence="19">The sequence shown here is derived from an EMBL/GenBank/DDBJ whole genome shotgun (WGS) entry which is preliminary data.</text>
</comment>
<comment type="subcellular location">
    <subcellularLocation>
        <location evidence="1 10 11">Cytoplasm</location>
    </subcellularLocation>
</comment>
<dbReference type="PRINTS" id="PR00830">
    <property type="entry name" value="ENDOLAPTASE"/>
</dbReference>
<dbReference type="InterPro" id="IPR003593">
    <property type="entry name" value="AAA+_ATPase"/>
</dbReference>
<evidence type="ECO:0000256" key="14">
    <source>
        <dbReference type="PROSITE-ProRule" id="PRU01122"/>
    </source>
</evidence>
<comment type="similarity">
    <text evidence="10 11 14 15">Belongs to the peptidase S16 family.</text>
</comment>
<comment type="subunit">
    <text evidence="10 11">Homohexamer. Organized in a ring with a central cavity.</text>
</comment>
<proteinExistence type="evidence at transcript level"/>
<dbReference type="SUPFAM" id="SSF88697">
    <property type="entry name" value="PUA domain-like"/>
    <property type="match status" value="1"/>
</dbReference>
<dbReference type="Proteomes" id="UP000233256">
    <property type="component" value="Unassembled WGS sequence"/>
</dbReference>
<dbReference type="EMBL" id="PGXC01000022">
    <property type="protein sequence ID" value="PKK89244.1"/>
    <property type="molecule type" value="Genomic_DNA"/>
</dbReference>
<dbReference type="InterPro" id="IPR054594">
    <property type="entry name" value="Lon_lid"/>
</dbReference>
<dbReference type="SUPFAM" id="SSF54211">
    <property type="entry name" value="Ribosomal protein S5 domain 2-like"/>
    <property type="match status" value="1"/>
</dbReference>
<dbReference type="Gene3D" id="1.10.8.60">
    <property type="match status" value="1"/>
</dbReference>
<dbReference type="CDD" id="cd19500">
    <property type="entry name" value="RecA-like_Lon"/>
    <property type="match status" value="1"/>
</dbReference>
<comment type="function">
    <text evidence="10">ATP-dependent serine protease that mediates the selective degradation of mutant and abnormal proteins as well as certain short-lived regulatory proteins. Required for cellular homeostasis and for survival from DNA damage and developmental changes induced by stress. Degrades polypeptides processively to yield small peptide fragments that are 5 to 10 amino acids long. Binds to DNA in a double-stranded, site-specific manner.</text>
</comment>
<evidence type="ECO:0000259" key="18">
    <source>
        <dbReference type="PROSITE" id="PS51787"/>
    </source>
</evidence>
<dbReference type="Gene3D" id="3.40.50.300">
    <property type="entry name" value="P-loop containing nucleotide triphosphate hydrolases"/>
    <property type="match status" value="1"/>
</dbReference>
<dbReference type="Gene3D" id="1.20.5.5270">
    <property type="match status" value="1"/>
</dbReference>
<dbReference type="SMART" id="SM00382">
    <property type="entry name" value="AAA"/>
    <property type="match status" value="1"/>
</dbReference>
<dbReference type="InterPro" id="IPR004815">
    <property type="entry name" value="Lon_bac/euk-typ"/>
</dbReference>
<evidence type="ECO:0000256" key="6">
    <source>
        <dbReference type="ARBA" id="ARBA00022825"/>
    </source>
</evidence>
<dbReference type="FunFam" id="1.20.5.5270:FF:000001">
    <property type="entry name" value="Lon protease homolog, mitochondrial"/>
    <property type="match status" value="1"/>
</dbReference>
<dbReference type="PIRSF" id="PIRSF001174">
    <property type="entry name" value="Lon_proteas"/>
    <property type="match status" value="1"/>
</dbReference>
<dbReference type="InterPro" id="IPR015947">
    <property type="entry name" value="PUA-like_sf"/>
</dbReference>
<dbReference type="Gene3D" id="1.20.58.1480">
    <property type="match status" value="1"/>
</dbReference>
<organism evidence="19 20">
    <name type="scientific">Candidatus Wallbacteria bacterium HGW-Wallbacteria-1</name>
    <dbReference type="NCBI Taxonomy" id="2013854"/>
    <lineage>
        <taxon>Bacteria</taxon>
        <taxon>Candidatus Walliibacteriota</taxon>
    </lineage>
</organism>
<dbReference type="GO" id="GO:0043565">
    <property type="term" value="F:sequence-specific DNA binding"/>
    <property type="evidence" value="ECO:0007669"/>
    <property type="project" value="UniProtKB-UniRule"/>
</dbReference>
<dbReference type="GO" id="GO:0006515">
    <property type="term" value="P:protein quality control for misfolded or incompletely synthesized proteins"/>
    <property type="evidence" value="ECO:0007669"/>
    <property type="project" value="UniProtKB-UniRule"/>
</dbReference>
<evidence type="ECO:0000256" key="11">
    <source>
        <dbReference type="PIRNR" id="PIRNR001174"/>
    </source>
</evidence>
<dbReference type="SUPFAM" id="SSF52540">
    <property type="entry name" value="P-loop containing nucleoside triphosphate hydrolases"/>
    <property type="match status" value="1"/>
</dbReference>
<dbReference type="InterPro" id="IPR027065">
    <property type="entry name" value="Lon_Prtase"/>
</dbReference>
<evidence type="ECO:0000256" key="7">
    <source>
        <dbReference type="ARBA" id="ARBA00022840"/>
    </source>
</evidence>
<dbReference type="InterPro" id="IPR003959">
    <property type="entry name" value="ATPase_AAA_core"/>
</dbReference>
<keyword evidence="8 10" id="KW-0346">Stress response</keyword>
<accession>A0A2N1PLM4</accession>
<dbReference type="PROSITE" id="PS51786">
    <property type="entry name" value="LON_PROTEOLYTIC"/>
    <property type="match status" value="1"/>
</dbReference>
<feature type="active site" evidence="10 12">
    <location>
        <position position="723"/>
    </location>
</feature>
<evidence type="ECO:0000259" key="17">
    <source>
        <dbReference type="PROSITE" id="PS51786"/>
    </source>
</evidence>
<keyword evidence="3 10" id="KW-0645">Protease</keyword>
<keyword evidence="6 10" id="KW-0720">Serine protease</keyword>
<evidence type="ECO:0000256" key="4">
    <source>
        <dbReference type="ARBA" id="ARBA00022741"/>
    </source>
</evidence>
<evidence type="ECO:0000256" key="5">
    <source>
        <dbReference type="ARBA" id="ARBA00022801"/>
    </source>
</evidence>
<evidence type="ECO:0000256" key="13">
    <source>
        <dbReference type="PIRSR" id="PIRSR001174-2"/>
    </source>
</evidence>
<dbReference type="Gene3D" id="3.30.230.10">
    <property type="match status" value="1"/>
</dbReference>
<protein>
    <recommendedName>
        <fullName evidence="10 11">Lon protease</fullName>
        <ecNumber evidence="10 11">3.4.21.53</ecNumber>
    </recommendedName>
    <alternativeName>
        <fullName evidence="10">ATP-dependent protease La</fullName>
    </alternativeName>
</protein>
<dbReference type="InterPro" id="IPR020568">
    <property type="entry name" value="Ribosomal_Su5_D2-typ_SF"/>
</dbReference>
<keyword evidence="2 10" id="KW-0963">Cytoplasm</keyword>
<evidence type="ECO:0000256" key="15">
    <source>
        <dbReference type="RuleBase" id="RU000591"/>
    </source>
</evidence>
<dbReference type="PROSITE" id="PS51787">
    <property type="entry name" value="LON_N"/>
    <property type="match status" value="1"/>
</dbReference>
<evidence type="ECO:0000313" key="19">
    <source>
        <dbReference type="EMBL" id="PKK89244.1"/>
    </source>
</evidence>
<dbReference type="PANTHER" id="PTHR43718:SF2">
    <property type="entry name" value="LON PROTEASE HOMOLOG, MITOCHONDRIAL"/>
    <property type="match status" value="1"/>
</dbReference>
<dbReference type="InterPro" id="IPR008269">
    <property type="entry name" value="Lon_proteolytic"/>
</dbReference>
<dbReference type="GO" id="GO:0005737">
    <property type="term" value="C:cytoplasm"/>
    <property type="evidence" value="ECO:0007669"/>
    <property type="project" value="UniProtKB-SubCell"/>
</dbReference>
<dbReference type="PANTHER" id="PTHR43718">
    <property type="entry name" value="LON PROTEASE"/>
    <property type="match status" value="1"/>
</dbReference>
<dbReference type="InterPro" id="IPR003111">
    <property type="entry name" value="Lon_prtase_N"/>
</dbReference>
<dbReference type="InterPro" id="IPR014721">
    <property type="entry name" value="Ribsml_uS5_D2-typ_fold_subgr"/>
</dbReference>
<feature type="active site" evidence="10 12">
    <location>
        <position position="766"/>
    </location>
</feature>
<dbReference type="NCBIfam" id="TIGR00763">
    <property type="entry name" value="lon"/>
    <property type="match status" value="1"/>
</dbReference>
<gene>
    <name evidence="10 19" type="primary">lon</name>
    <name evidence="19" type="ORF">CVV64_15150</name>
</gene>
<dbReference type="EC" id="3.4.21.53" evidence="10 11"/>
<dbReference type="Pfam" id="PF02190">
    <property type="entry name" value="LON_substr_bdg"/>
    <property type="match status" value="1"/>
</dbReference>
<feature type="domain" description="Lon N-terminal" evidence="18">
    <location>
        <begin position="42"/>
        <end position="246"/>
    </location>
</feature>
<comment type="catalytic activity">
    <reaction evidence="9 10 11 14">
        <text>Hydrolysis of proteins in presence of ATP.</text>
        <dbReference type="EC" id="3.4.21.53"/>
    </reaction>
</comment>
<keyword evidence="4 10" id="KW-0547">Nucleotide-binding</keyword>
<evidence type="ECO:0000256" key="3">
    <source>
        <dbReference type="ARBA" id="ARBA00022670"/>
    </source>
</evidence>
<dbReference type="Pfam" id="PF05362">
    <property type="entry name" value="Lon_C"/>
    <property type="match status" value="1"/>
</dbReference>
<comment type="induction">
    <text evidence="10">By heat shock.</text>
</comment>
<feature type="compositionally biased region" description="Basic and acidic residues" evidence="16">
    <location>
        <begin position="1"/>
        <end position="15"/>
    </location>
</feature>
<sequence length="817" mass="91227">MTDRKDENHEGDNHNNGENSQIENHIDSGELILADDFLPMRLVLLPLFRKPVFPGQIIPLVVGGDSLMALFRAALDSPGRTMGLILTENDEPSEEQQTGNYKTEDFLTIGTAARIIKHEFLPNGSVQCVLAAIKRFKIETIELLKPYPVARVAYPGESTSESDQNIVKAYSASIMSTIRDIIQHNPVFSHEMNLFLTHSDISDPGRLADIASSMTNSQKMELQDVLETFDIGKRCEKVLLLLKKELDFSQLKEKINKQIEEKITKQQREFFLRQQLKAIKGELGLEMDEKTQDLENFRKKIENLDLPVGAAIRIQEELEKLSLLDTHSPEFGVSRNYVDWLTSLPWGRYSQDNLNLDKVEKILNQDHYGLEDVKTRIVEFMGVSALKGEIRGSIILFVGPPGVGKTSLGKSIARALGRKFYRFSLGGMRDEAEIKGHRRTYIGAMPGKFIQAMKIVNTANPVIMLDEIDKVGSSYHGDPASALLEVLDPEQNCTFLDHYLDVPFDLSKVLFIATANILDTIPPALLDRMEVMKLSGYILQEKVHIAKKFIIPKQLENHGLSTADVTINTDALKTMISTYARESGVRNLEKQISRIYRQVATSKARNPEKFHRLKIDGNLETYLGKPAFSGEEEFGKLEPGVVTGLAWTALGGARLYIESRAILGKEGFTQTGQLGDIMKESSIIAYSYVRSIAMTYSVKQGFFTENTLHLHVPAGATPKDGPSAGITMATSLLGLAMNKPVKSNLAMTGELTLTGRVLPVGGIKEKVLAARRGKIKILILPKDNIRDFEELQDFIRKGLTVHFVGRFEEVIKLAFPD</sequence>
<evidence type="ECO:0000256" key="12">
    <source>
        <dbReference type="PIRSR" id="PIRSR001174-1"/>
    </source>
</evidence>
<evidence type="ECO:0000256" key="1">
    <source>
        <dbReference type="ARBA" id="ARBA00004496"/>
    </source>
</evidence>
<evidence type="ECO:0000256" key="16">
    <source>
        <dbReference type="SAM" id="MobiDB-lite"/>
    </source>
</evidence>
<dbReference type="GO" id="GO:0004252">
    <property type="term" value="F:serine-type endopeptidase activity"/>
    <property type="evidence" value="ECO:0007669"/>
    <property type="project" value="UniProtKB-UniRule"/>
</dbReference>
<dbReference type="GO" id="GO:0004176">
    <property type="term" value="F:ATP-dependent peptidase activity"/>
    <property type="evidence" value="ECO:0007669"/>
    <property type="project" value="UniProtKB-UniRule"/>
</dbReference>
<name>A0A2N1PLM4_9BACT</name>
<keyword evidence="7 10" id="KW-0067">ATP-binding</keyword>
<keyword evidence="5 10" id="KW-0378">Hydrolase</keyword>
<feature type="region of interest" description="Disordered" evidence="16">
    <location>
        <begin position="1"/>
        <end position="23"/>
    </location>
</feature>
<dbReference type="SMART" id="SM00464">
    <property type="entry name" value="LON"/>
    <property type="match status" value="1"/>
</dbReference>
<evidence type="ECO:0000256" key="2">
    <source>
        <dbReference type="ARBA" id="ARBA00022490"/>
    </source>
</evidence>
<feature type="binding site" evidence="10 13">
    <location>
        <begin position="399"/>
        <end position="406"/>
    </location>
    <ligand>
        <name>ATP</name>
        <dbReference type="ChEBI" id="CHEBI:30616"/>
    </ligand>
</feature>
<reference evidence="19 20" key="1">
    <citation type="journal article" date="2017" name="ISME J.">
        <title>Potential for microbial H2 and metal transformations associated with novel bacteria and archaea in deep terrestrial subsurface sediments.</title>
        <authorList>
            <person name="Hernsdorf A.W."/>
            <person name="Amano Y."/>
            <person name="Miyakawa K."/>
            <person name="Ise K."/>
            <person name="Suzuki Y."/>
            <person name="Anantharaman K."/>
            <person name="Probst A."/>
            <person name="Burstein D."/>
            <person name="Thomas B.C."/>
            <person name="Banfield J.F."/>
        </authorList>
    </citation>
    <scope>NUCLEOTIDE SEQUENCE [LARGE SCALE GENOMIC DNA]</scope>
    <source>
        <strain evidence="19">HGW-Wallbacteria-1</strain>
    </source>
</reference>
<evidence type="ECO:0000313" key="20">
    <source>
        <dbReference type="Proteomes" id="UP000233256"/>
    </source>
</evidence>
<dbReference type="AlphaFoldDB" id="A0A2N1PLM4"/>
<evidence type="ECO:0000256" key="10">
    <source>
        <dbReference type="HAMAP-Rule" id="MF_01973"/>
    </source>
</evidence>
<dbReference type="InterPro" id="IPR027417">
    <property type="entry name" value="P-loop_NTPase"/>
</dbReference>
<dbReference type="PROSITE" id="PS01046">
    <property type="entry name" value="LON_SER"/>
    <property type="match status" value="1"/>
</dbReference>
<dbReference type="GO" id="GO:0034605">
    <property type="term" value="P:cellular response to heat"/>
    <property type="evidence" value="ECO:0007669"/>
    <property type="project" value="UniProtKB-UniRule"/>
</dbReference>